<evidence type="ECO:0000313" key="4">
    <source>
        <dbReference type="Proteomes" id="UP000269721"/>
    </source>
</evidence>
<gene>
    <name evidence="3" type="ORF">BDK51DRAFT_47715</name>
</gene>
<evidence type="ECO:0000313" key="3">
    <source>
        <dbReference type="EMBL" id="RKO93053.1"/>
    </source>
</evidence>
<name>A0A4P9WLT8_9FUNG</name>
<feature type="compositionally biased region" description="Basic and acidic residues" evidence="1">
    <location>
        <begin position="97"/>
        <end position="106"/>
    </location>
</feature>
<keyword evidence="2" id="KW-0732">Signal</keyword>
<feature type="chain" id="PRO_5020563990" evidence="2">
    <location>
        <begin position="25"/>
        <end position="184"/>
    </location>
</feature>
<dbReference type="Proteomes" id="UP000269721">
    <property type="component" value="Unassembled WGS sequence"/>
</dbReference>
<reference evidence="4" key="1">
    <citation type="journal article" date="2018" name="Nat. Microbiol.">
        <title>Leveraging single-cell genomics to expand the fungal tree of life.</title>
        <authorList>
            <person name="Ahrendt S.R."/>
            <person name="Quandt C.A."/>
            <person name="Ciobanu D."/>
            <person name="Clum A."/>
            <person name="Salamov A."/>
            <person name="Andreopoulos B."/>
            <person name="Cheng J.F."/>
            <person name="Woyke T."/>
            <person name="Pelin A."/>
            <person name="Henrissat B."/>
            <person name="Reynolds N.K."/>
            <person name="Benny G.L."/>
            <person name="Smith M.E."/>
            <person name="James T.Y."/>
            <person name="Grigoriev I.V."/>
        </authorList>
    </citation>
    <scope>NUCLEOTIDE SEQUENCE [LARGE SCALE GENOMIC DNA]</scope>
</reference>
<proteinExistence type="predicted"/>
<feature type="signal peptide" evidence="2">
    <location>
        <begin position="1"/>
        <end position="24"/>
    </location>
</feature>
<organism evidence="3 4">
    <name type="scientific">Blyttiomyces helicus</name>
    <dbReference type="NCBI Taxonomy" id="388810"/>
    <lineage>
        <taxon>Eukaryota</taxon>
        <taxon>Fungi</taxon>
        <taxon>Fungi incertae sedis</taxon>
        <taxon>Chytridiomycota</taxon>
        <taxon>Chytridiomycota incertae sedis</taxon>
        <taxon>Chytridiomycetes</taxon>
        <taxon>Chytridiomycetes incertae sedis</taxon>
        <taxon>Blyttiomyces</taxon>
    </lineage>
</organism>
<dbReference type="EMBL" id="KZ994393">
    <property type="protein sequence ID" value="RKO93053.1"/>
    <property type="molecule type" value="Genomic_DNA"/>
</dbReference>
<keyword evidence="4" id="KW-1185">Reference proteome</keyword>
<evidence type="ECO:0000256" key="2">
    <source>
        <dbReference type="SAM" id="SignalP"/>
    </source>
</evidence>
<sequence>MNINSLVLLASAALMCLLVPSASAGVGDPNGPSIPIRQSAGAGCFQCPTDEEGKSDRGGLREIAVKRTGGGEGRGFGVVALGGLYVFRSGCGKAEGEKLAERRPEEAQGGAGGAGSTLAKNQPHPPAQARRGALPQPGSAATSHRGGTGHHHRWFISSPPCSIRIWPDSTPSSDPDDDSSLHFL</sequence>
<evidence type="ECO:0000256" key="1">
    <source>
        <dbReference type="SAM" id="MobiDB-lite"/>
    </source>
</evidence>
<feature type="region of interest" description="Disordered" evidence="1">
    <location>
        <begin position="97"/>
        <end position="184"/>
    </location>
</feature>
<dbReference type="AlphaFoldDB" id="A0A4P9WLT8"/>
<accession>A0A4P9WLT8</accession>
<protein>
    <submittedName>
        <fullName evidence="3">Uncharacterized protein</fullName>
    </submittedName>
</protein>